<accession>A0A6G1BF05</accession>
<proteinExistence type="predicted"/>
<keyword evidence="1" id="KW-0238">DNA-binding</keyword>
<dbReference type="InterPro" id="IPR006600">
    <property type="entry name" value="HTH_CenpB_DNA-bd_dom"/>
</dbReference>
<organism evidence="3 4">
    <name type="scientific">Crocuta crocuta</name>
    <name type="common">Spotted hyena</name>
    <dbReference type="NCBI Taxonomy" id="9678"/>
    <lineage>
        <taxon>Eukaryota</taxon>
        <taxon>Metazoa</taxon>
        <taxon>Chordata</taxon>
        <taxon>Craniata</taxon>
        <taxon>Vertebrata</taxon>
        <taxon>Euteleostomi</taxon>
        <taxon>Mammalia</taxon>
        <taxon>Eutheria</taxon>
        <taxon>Laurasiatheria</taxon>
        <taxon>Carnivora</taxon>
        <taxon>Feliformia</taxon>
        <taxon>Hyaenidae</taxon>
        <taxon>Crocuta</taxon>
    </lineage>
</organism>
<gene>
    <name evidence="3" type="primary">Tigd1_2</name>
    <name evidence="3" type="ORF">FOF47_R04811</name>
</gene>
<sequence length="101" mass="11308">SLIRSKALTLFNSIKAERGEEASEGKSGASRRWLMRFKERNHPPRNVKVQGKAACANVEAAASSPEDLAKTDSEGGYTKQQLFDANETDFYWKKVPSRTFI</sequence>
<feature type="non-terminal residue" evidence="3">
    <location>
        <position position="1"/>
    </location>
</feature>
<dbReference type="Gene3D" id="1.10.10.60">
    <property type="entry name" value="Homeodomain-like"/>
    <property type="match status" value="1"/>
</dbReference>
<comment type="caution">
    <text evidence="3">The sequence shown here is derived from an EMBL/GenBank/DDBJ whole genome shotgun (WGS) entry which is preliminary data.</text>
</comment>
<dbReference type="EMBL" id="VOAJ01000903">
    <property type="protein sequence ID" value="KAF0886361.1"/>
    <property type="molecule type" value="Genomic_DNA"/>
</dbReference>
<reference evidence="3 4" key="1">
    <citation type="submission" date="2019-11" db="EMBL/GenBank/DDBJ databases">
        <authorList>
            <person name="Yang C."/>
            <person name="Li F."/>
        </authorList>
    </citation>
    <scope>NUCLEOTIDE SEQUENCE [LARGE SCALE GENOMIC DNA]</scope>
    <source>
        <strain evidence="3">KB4526</strain>
        <tissue evidence="3">Muscle</tissue>
    </source>
</reference>
<dbReference type="GO" id="GO:0003677">
    <property type="term" value="F:DNA binding"/>
    <property type="evidence" value="ECO:0007669"/>
    <property type="project" value="UniProtKB-KW"/>
</dbReference>
<name>A0A6G1BF05_CROCR</name>
<keyword evidence="4" id="KW-1185">Reference proteome</keyword>
<evidence type="ECO:0000256" key="1">
    <source>
        <dbReference type="ARBA" id="ARBA00023125"/>
    </source>
</evidence>
<feature type="non-terminal residue" evidence="3">
    <location>
        <position position="101"/>
    </location>
</feature>
<feature type="domain" description="HTH CENPB-type" evidence="2">
    <location>
        <begin position="2"/>
        <end position="41"/>
    </location>
</feature>
<dbReference type="Proteomes" id="UP000475037">
    <property type="component" value="Unassembled WGS sequence"/>
</dbReference>
<evidence type="ECO:0000313" key="4">
    <source>
        <dbReference type="Proteomes" id="UP000475037"/>
    </source>
</evidence>
<dbReference type="AlphaFoldDB" id="A0A6G1BF05"/>
<evidence type="ECO:0000259" key="2">
    <source>
        <dbReference type="Pfam" id="PF03221"/>
    </source>
</evidence>
<dbReference type="Pfam" id="PF03221">
    <property type="entry name" value="HTH_Tnp_Tc5"/>
    <property type="match status" value="1"/>
</dbReference>
<evidence type="ECO:0000313" key="3">
    <source>
        <dbReference type="EMBL" id="KAF0886361.1"/>
    </source>
</evidence>
<protein>
    <submittedName>
        <fullName evidence="3">TIGD1 protein</fullName>
    </submittedName>
</protein>